<reference evidence="8 9" key="1">
    <citation type="journal article" date="2016" name="Int. J. Syst. Evol. Microbiol.">
        <title>Pontibacter aydingkolensis sp. nov., isolated from soil of a salt lake.</title>
        <authorList>
            <person name="Osman G."/>
            <person name="Zhang T."/>
            <person name="Lou K."/>
            <person name="Gao Y."/>
            <person name="Chang W."/>
            <person name="Lin Q."/>
            <person name="Yang H.M."/>
            <person name="Huo X.D."/>
            <person name="Wang N."/>
        </authorList>
    </citation>
    <scope>NUCLEOTIDE SEQUENCE [LARGE SCALE GENOMIC DNA]</scope>
    <source>
        <strain evidence="8 9">KACC 19255</strain>
    </source>
</reference>
<dbReference type="Pfam" id="PF01103">
    <property type="entry name" value="Omp85"/>
    <property type="match status" value="1"/>
</dbReference>
<evidence type="ECO:0000259" key="7">
    <source>
        <dbReference type="Pfam" id="PF01103"/>
    </source>
</evidence>
<keyword evidence="5" id="KW-0998">Cell outer membrane</keyword>
<sequence length="792" mass="89671">MPQKPVSRQVYFTHILVLLAAVYLSACSGTKRIPEGDALFTGFTVKVKGKNDSSNRQSEMETELSATVRPKPSGSILGLRPKLWIYNTFYTEKEKGLKHFIMTKLGSPPVLISQVDTGSVSQVMSNRLHNRGYFNNSVSSAITSKNKKATIQWTANVSEPYRIRKIEYTLNDSLPIHKQIKQAQPESLLKPGEPYDLQNMTNERMRIDGLLKNKGYYHFTPDALIFSVDTMVGNRQVDMLMRLKRDVASRTLKPYTLDDIYIFANYSVGDSLSVSDTLSYKSYHYIPNEDFVRARHLLRNVFLVQDSLYTRQNHLLTLNRLAGLSAYKFSNIDYKIDTLNNDKLDAFIYLTPAFRKSLRVETQMVSKSNGFAGPGVTVSFRNRNAFRGSELLNVDVTANFESQVGGRGTGTTPEGNRQSKQQQGLNSYELGTQVSLTIPRILSPFELPNLRTEFVPKTRIGLGFSFLNRLAFFKMNSYNASYAYNWRPRKTLTHDITPINLQYVRLSNTTEDFEERLAENPYLRRSFENQFIIGSIYQLIYTTQVYPDRTSQVFNSLVLDGSGNMINALNSLRGVDKPTQDAPRTLFGQNYSQYILANNDFRHYFNFGKESQLVARLVTAVGYSYGNSNTLPFVKQFSIGGPNSIRAFRARSVGPGTYNIPDELSFSYFDQTGDVKLETNLEYRFPISGFFKGAVFVDAGNIWLLRDTFDDEGNLNKPGAKFNSKTFLNQLAVGTGFGLRVDVEFFVLRFDLGIPVQVPYLPKGQRNVLSDFDFSFGGETGMVLNIAIGYPF</sequence>
<feature type="domain" description="Bacterial surface antigen (D15)" evidence="7">
    <location>
        <begin position="426"/>
        <end position="760"/>
    </location>
</feature>
<organism evidence="8 9">
    <name type="scientific">Pontibacter aydingkolensis</name>
    <dbReference type="NCBI Taxonomy" id="1911536"/>
    <lineage>
        <taxon>Bacteria</taxon>
        <taxon>Pseudomonadati</taxon>
        <taxon>Bacteroidota</taxon>
        <taxon>Cytophagia</taxon>
        <taxon>Cytophagales</taxon>
        <taxon>Hymenobacteraceae</taxon>
        <taxon>Pontibacter</taxon>
    </lineage>
</organism>
<dbReference type="InterPro" id="IPR039910">
    <property type="entry name" value="D15-like"/>
</dbReference>
<comment type="caution">
    <text evidence="8">The sequence shown here is derived from an EMBL/GenBank/DDBJ whole genome shotgun (WGS) entry which is preliminary data.</text>
</comment>
<protein>
    <submittedName>
        <fullName evidence="8">BamA/TamA family outer membrane protein</fullName>
    </submittedName>
</protein>
<keyword evidence="2" id="KW-0812">Transmembrane</keyword>
<comment type="subcellular location">
    <subcellularLocation>
        <location evidence="1">Membrane</location>
    </subcellularLocation>
</comment>
<dbReference type="Gene3D" id="2.40.160.50">
    <property type="entry name" value="membrane protein fhac: a member of the omp85/tpsb transporter family"/>
    <property type="match status" value="1"/>
</dbReference>
<proteinExistence type="predicted"/>
<evidence type="ECO:0000256" key="4">
    <source>
        <dbReference type="ARBA" id="ARBA00023136"/>
    </source>
</evidence>
<accession>A0ABS7CUG4</accession>
<name>A0ABS7CUG4_9BACT</name>
<evidence type="ECO:0000256" key="6">
    <source>
        <dbReference type="SAM" id="MobiDB-lite"/>
    </source>
</evidence>
<dbReference type="InterPro" id="IPR000184">
    <property type="entry name" value="Bac_surfAg_D15"/>
</dbReference>
<evidence type="ECO:0000313" key="8">
    <source>
        <dbReference type="EMBL" id="MBW7467485.1"/>
    </source>
</evidence>
<feature type="compositionally biased region" description="Polar residues" evidence="6">
    <location>
        <begin position="410"/>
        <end position="425"/>
    </location>
</feature>
<dbReference type="Proteomes" id="UP000813018">
    <property type="component" value="Unassembled WGS sequence"/>
</dbReference>
<gene>
    <name evidence="8" type="ORF">K0O23_10430</name>
</gene>
<dbReference type="PANTHER" id="PTHR12815">
    <property type="entry name" value="SORTING AND ASSEMBLY MACHINERY SAMM50 PROTEIN FAMILY MEMBER"/>
    <property type="match status" value="1"/>
</dbReference>
<keyword evidence="4" id="KW-0472">Membrane</keyword>
<evidence type="ECO:0000313" key="9">
    <source>
        <dbReference type="Proteomes" id="UP000813018"/>
    </source>
</evidence>
<keyword evidence="3" id="KW-0732">Signal</keyword>
<keyword evidence="9" id="KW-1185">Reference proteome</keyword>
<dbReference type="PANTHER" id="PTHR12815:SF47">
    <property type="entry name" value="TRANSLOCATION AND ASSEMBLY MODULE SUBUNIT TAMA"/>
    <property type="match status" value="1"/>
</dbReference>
<evidence type="ECO:0000256" key="3">
    <source>
        <dbReference type="ARBA" id="ARBA00022729"/>
    </source>
</evidence>
<feature type="region of interest" description="Disordered" evidence="6">
    <location>
        <begin position="403"/>
        <end position="425"/>
    </location>
</feature>
<evidence type="ECO:0000256" key="2">
    <source>
        <dbReference type="ARBA" id="ARBA00022692"/>
    </source>
</evidence>
<evidence type="ECO:0000256" key="5">
    <source>
        <dbReference type="ARBA" id="ARBA00023237"/>
    </source>
</evidence>
<evidence type="ECO:0000256" key="1">
    <source>
        <dbReference type="ARBA" id="ARBA00004370"/>
    </source>
</evidence>
<dbReference type="EMBL" id="JAHYXK010000007">
    <property type="protein sequence ID" value="MBW7467485.1"/>
    <property type="molecule type" value="Genomic_DNA"/>
</dbReference>